<comment type="caution">
    <text evidence="6">The sequence shown here is derived from an EMBL/GenBank/DDBJ whole genome shotgun (WGS) entry which is preliminary data.</text>
</comment>
<accession>A0A1G2K9C3</accession>
<comment type="similarity">
    <text evidence="5">Belongs to the class-III pyridoxal-phosphate-dependent aminotransferase family.</text>
</comment>
<dbReference type="InterPro" id="IPR049704">
    <property type="entry name" value="Aminotrans_3_PPA_site"/>
</dbReference>
<dbReference type="Proteomes" id="UP000177152">
    <property type="component" value="Unassembled WGS sequence"/>
</dbReference>
<proteinExistence type="inferred from homology"/>
<comment type="cofactor">
    <cofactor evidence="1">
        <name>pyridoxal 5'-phosphate</name>
        <dbReference type="ChEBI" id="CHEBI:597326"/>
    </cofactor>
</comment>
<evidence type="ECO:0000256" key="5">
    <source>
        <dbReference type="RuleBase" id="RU003560"/>
    </source>
</evidence>
<gene>
    <name evidence="6" type="ORF">A2633_01515</name>
</gene>
<sequence length="457" mass="51420">METAVFESSDDFSQKYYTERHKNLIAPSTLDPKLNRVIARTKGTRVWDESRKEYIDFNASVGTSGVGHCHPKMLEMLRKQLEIIDFIEPTGFNHRIRELKVAGKEYEISLVALAKTLLPLMFPDTSLSLLRMIPEVTGAQAVNAAVKLFLKANPGKYHFLGFRNAFDGRHGFSLDFTNSKPIQKQDYPSSGIVVHYLPFPDSYENLEEAKSELSNIPLKNVSAFLGEYLQGEGGFKWPVVAYMDEFLGFLRDLGIRIAIDEIQSGLGRTGKWFAWQHGTVTPDVVIAGKALGGGAVPMSAVGYNRELFNFKDTEVLETGWHSGTFPGYITAVAGGIMFLDIMKEEKVLENVILRSAELYDVLRHHSGEPDSLTDYCKRTGFGFMQGLVFRQHDSKPYPEWRNTVLKNLREAEPVGILTLPAGNDKTNPTIRFEPCLIAPESEMEYLDDTLTKVLYKK</sequence>
<dbReference type="PANTHER" id="PTHR11986">
    <property type="entry name" value="AMINOTRANSFERASE CLASS III"/>
    <property type="match status" value="1"/>
</dbReference>
<dbReference type="InterPro" id="IPR005814">
    <property type="entry name" value="Aminotrans_3"/>
</dbReference>
<keyword evidence="2" id="KW-0032">Aminotransferase</keyword>
<evidence type="ECO:0008006" key="8">
    <source>
        <dbReference type="Google" id="ProtNLM"/>
    </source>
</evidence>
<dbReference type="GO" id="GO:0042802">
    <property type="term" value="F:identical protein binding"/>
    <property type="evidence" value="ECO:0007669"/>
    <property type="project" value="TreeGrafter"/>
</dbReference>
<dbReference type="InterPro" id="IPR015424">
    <property type="entry name" value="PyrdxlP-dep_Trfase"/>
</dbReference>
<dbReference type="GO" id="GO:0008483">
    <property type="term" value="F:transaminase activity"/>
    <property type="evidence" value="ECO:0007669"/>
    <property type="project" value="UniProtKB-KW"/>
</dbReference>
<dbReference type="Pfam" id="PF00202">
    <property type="entry name" value="Aminotran_3"/>
    <property type="match status" value="1"/>
</dbReference>
<dbReference type="InterPro" id="IPR015422">
    <property type="entry name" value="PyrdxlP-dep_Trfase_small"/>
</dbReference>
<evidence type="ECO:0000313" key="6">
    <source>
        <dbReference type="EMBL" id="OGZ95985.1"/>
    </source>
</evidence>
<dbReference type="PROSITE" id="PS00600">
    <property type="entry name" value="AA_TRANSFER_CLASS_3"/>
    <property type="match status" value="1"/>
</dbReference>
<dbReference type="InterPro" id="IPR050103">
    <property type="entry name" value="Class-III_PLP-dep_AT"/>
</dbReference>
<evidence type="ECO:0000256" key="2">
    <source>
        <dbReference type="ARBA" id="ARBA00022576"/>
    </source>
</evidence>
<dbReference type="PIRSF" id="PIRSF000521">
    <property type="entry name" value="Transaminase_4ab_Lys_Orn"/>
    <property type="match status" value="1"/>
</dbReference>
<dbReference type="SUPFAM" id="SSF53383">
    <property type="entry name" value="PLP-dependent transferases"/>
    <property type="match status" value="1"/>
</dbReference>
<dbReference type="EMBL" id="MHQC01000001">
    <property type="protein sequence ID" value="OGZ95985.1"/>
    <property type="molecule type" value="Genomic_DNA"/>
</dbReference>
<dbReference type="Gene3D" id="3.40.640.10">
    <property type="entry name" value="Type I PLP-dependent aspartate aminotransferase-like (Major domain)"/>
    <property type="match status" value="1"/>
</dbReference>
<evidence type="ECO:0000256" key="4">
    <source>
        <dbReference type="ARBA" id="ARBA00022898"/>
    </source>
</evidence>
<evidence type="ECO:0000256" key="3">
    <source>
        <dbReference type="ARBA" id="ARBA00022679"/>
    </source>
</evidence>
<dbReference type="AlphaFoldDB" id="A0A1G2K9C3"/>
<evidence type="ECO:0000313" key="7">
    <source>
        <dbReference type="Proteomes" id="UP000177152"/>
    </source>
</evidence>
<reference evidence="6 7" key="1">
    <citation type="journal article" date="2016" name="Nat. Commun.">
        <title>Thousands of microbial genomes shed light on interconnected biogeochemical processes in an aquifer system.</title>
        <authorList>
            <person name="Anantharaman K."/>
            <person name="Brown C.T."/>
            <person name="Hug L.A."/>
            <person name="Sharon I."/>
            <person name="Castelle C.J."/>
            <person name="Probst A.J."/>
            <person name="Thomas B.C."/>
            <person name="Singh A."/>
            <person name="Wilkins M.J."/>
            <person name="Karaoz U."/>
            <person name="Brodie E.L."/>
            <person name="Williams K.H."/>
            <person name="Hubbard S.S."/>
            <person name="Banfield J.F."/>
        </authorList>
    </citation>
    <scope>NUCLEOTIDE SEQUENCE [LARGE SCALE GENOMIC DNA]</scope>
</reference>
<evidence type="ECO:0000256" key="1">
    <source>
        <dbReference type="ARBA" id="ARBA00001933"/>
    </source>
</evidence>
<name>A0A1G2K9C3_9BACT</name>
<organism evidence="6 7">
    <name type="scientific">Candidatus Sungbacteria bacterium RIFCSPHIGHO2_01_FULL_47_32</name>
    <dbReference type="NCBI Taxonomy" id="1802264"/>
    <lineage>
        <taxon>Bacteria</taxon>
        <taxon>Candidatus Sungiibacteriota</taxon>
    </lineage>
</organism>
<dbReference type="GO" id="GO:0030170">
    <property type="term" value="F:pyridoxal phosphate binding"/>
    <property type="evidence" value="ECO:0007669"/>
    <property type="project" value="InterPro"/>
</dbReference>
<keyword evidence="3" id="KW-0808">Transferase</keyword>
<protein>
    <recommendedName>
        <fullName evidence="8">Aspartate aminotransferase family protein</fullName>
    </recommendedName>
</protein>
<dbReference type="PANTHER" id="PTHR11986:SF79">
    <property type="entry name" value="ACETYLORNITHINE AMINOTRANSFERASE, MITOCHONDRIAL"/>
    <property type="match status" value="1"/>
</dbReference>
<dbReference type="Gene3D" id="3.90.1150.10">
    <property type="entry name" value="Aspartate Aminotransferase, domain 1"/>
    <property type="match status" value="1"/>
</dbReference>
<keyword evidence="4 5" id="KW-0663">Pyridoxal phosphate</keyword>
<dbReference type="InterPro" id="IPR015421">
    <property type="entry name" value="PyrdxlP-dep_Trfase_major"/>
</dbReference>